<evidence type="ECO:0000313" key="3">
    <source>
        <dbReference type="Proteomes" id="UP000050783"/>
    </source>
</evidence>
<accession>A0A0P1ED30</accession>
<dbReference type="GeneID" id="55493048"/>
<dbReference type="RefSeq" id="WP_145974916.1">
    <property type="nucleotide sequence ID" value="NZ_CYPU01000031.1"/>
</dbReference>
<keyword evidence="1" id="KW-0732">Signal</keyword>
<evidence type="ECO:0000313" key="2">
    <source>
        <dbReference type="EMBL" id="CUH47646.1"/>
    </source>
</evidence>
<reference evidence="2 3" key="1">
    <citation type="submission" date="2015-09" db="EMBL/GenBank/DDBJ databases">
        <authorList>
            <consortium name="Swine Surveillance"/>
        </authorList>
    </citation>
    <scope>NUCLEOTIDE SEQUENCE [LARGE SCALE GENOMIC DNA]</scope>
    <source>
        <strain evidence="2 3">CECT 4292</strain>
    </source>
</reference>
<gene>
    <name evidence="2" type="ORF">RUA4292_01817</name>
</gene>
<protein>
    <submittedName>
        <fullName evidence="2">Uncharacterized protein</fullName>
    </submittedName>
</protein>
<proteinExistence type="predicted"/>
<feature type="signal peptide" evidence="1">
    <location>
        <begin position="1"/>
        <end position="20"/>
    </location>
</feature>
<dbReference type="Proteomes" id="UP000050783">
    <property type="component" value="Unassembled WGS sequence"/>
</dbReference>
<feature type="chain" id="PRO_5006061462" evidence="1">
    <location>
        <begin position="21"/>
        <end position="128"/>
    </location>
</feature>
<name>A0A0P1ED30_9RHOB</name>
<organism evidence="2 3">
    <name type="scientific">Ruegeria atlantica</name>
    <dbReference type="NCBI Taxonomy" id="81569"/>
    <lineage>
        <taxon>Bacteria</taxon>
        <taxon>Pseudomonadati</taxon>
        <taxon>Pseudomonadota</taxon>
        <taxon>Alphaproteobacteria</taxon>
        <taxon>Rhodobacterales</taxon>
        <taxon>Roseobacteraceae</taxon>
        <taxon>Ruegeria</taxon>
    </lineage>
</organism>
<sequence>MKNYSRIAPAFFTATLSVYASSVAAMTCTKTNSKHGNYYQVVGDNILDVWLWEVGNEKKEKVMSIFKCDVSKFGQQGSDIQCVGESSTLGGYSVIDLRPEEGMALLSWGNHEFDNHVVTYEPVECTDD</sequence>
<dbReference type="AlphaFoldDB" id="A0A0P1ED30"/>
<evidence type="ECO:0000256" key="1">
    <source>
        <dbReference type="SAM" id="SignalP"/>
    </source>
</evidence>
<dbReference type="EMBL" id="CYPU01000031">
    <property type="protein sequence ID" value="CUH47646.1"/>
    <property type="molecule type" value="Genomic_DNA"/>
</dbReference>